<keyword evidence="1" id="KW-1133">Transmembrane helix</keyword>
<comment type="caution">
    <text evidence="3">The sequence shown here is derived from an EMBL/GenBank/DDBJ whole genome shotgun (WGS) entry which is preliminary data.</text>
</comment>
<feature type="transmembrane region" description="Helical" evidence="1">
    <location>
        <begin position="48"/>
        <end position="70"/>
    </location>
</feature>
<protein>
    <submittedName>
        <fullName evidence="3">Uncharacterized protein</fullName>
    </submittedName>
</protein>
<dbReference type="GeneID" id="80799700"/>
<evidence type="ECO:0000256" key="2">
    <source>
        <dbReference type="SAM" id="SignalP"/>
    </source>
</evidence>
<organism evidence="3 4">
    <name type="scientific">Comamonas terrigena</name>
    <dbReference type="NCBI Taxonomy" id="32013"/>
    <lineage>
        <taxon>Bacteria</taxon>
        <taxon>Pseudomonadati</taxon>
        <taxon>Pseudomonadota</taxon>
        <taxon>Betaproteobacteria</taxon>
        <taxon>Burkholderiales</taxon>
        <taxon>Comamonadaceae</taxon>
        <taxon>Comamonas</taxon>
    </lineage>
</organism>
<proteinExistence type="predicted"/>
<dbReference type="AlphaFoldDB" id="A0A2A7URL7"/>
<reference evidence="4" key="1">
    <citation type="submission" date="2017-09" db="EMBL/GenBank/DDBJ databases">
        <title>FDA dAtabase for Regulatory Grade micrObial Sequences (FDA-ARGOS): Supporting development and validation of Infectious Disease Dx tests.</title>
        <authorList>
            <person name="Minogue T."/>
            <person name="Wolcott M."/>
            <person name="Wasieloski L."/>
            <person name="Aguilar W."/>
            <person name="Moore D."/>
            <person name="Tallon L."/>
            <person name="Sadzewicz L."/>
            <person name="Ott S."/>
            <person name="Zhao X."/>
            <person name="Nagaraj S."/>
            <person name="Vavikolanu K."/>
            <person name="Aluvathingal J."/>
            <person name="Nadendla S."/>
            <person name="Sichtig H."/>
        </authorList>
    </citation>
    <scope>NUCLEOTIDE SEQUENCE [LARGE SCALE GENOMIC DNA]</scope>
    <source>
        <strain evidence="4">FDAARGOS_394</strain>
    </source>
</reference>
<keyword evidence="4" id="KW-1185">Reference proteome</keyword>
<sequence length="77" mass="8363">MGAATRHCLVLLAAAALVFLVAWPALAASAAAWQGQPWTADWARYLRWWGMASAVLCGLRLLLAGGDWLLHALLRSY</sequence>
<dbReference type="RefSeq" id="WP_098066013.1">
    <property type="nucleotide sequence ID" value="NZ_PDEA01000001.1"/>
</dbReference>
<feature type="chain" id="PRO_5012902243" evidence="2">
    <location>
        <begin position="28"/>
        <end position="77"/>
    </location>
</feature>
<dbReference type="STRING" id="1219032.GCA_001515545_02649"/>
<keyword evidence="1" id="KW-0472">Membrane</keyword>
<keyword evidence="2" id="KW-0732">Signal</keyword>
<gene>
    <name evidence="3" type="ORF">CRM82_03760</name>
</gene>
<accession>A0A2A7URL7</accession>
<feature type="signal peptide" evidence="2">
    <location>
        <begin position="1"/>
        <end position="27"/>
    </location>
</feature>
<name>A0A2A7URL7_COMTR</name>
<dbReference type="EMBL" id="PDEA01000001">
    <property type="protein sequence ID" value="PEH87846.1"/>
    <property type="molecule type" value="Genomic_DNA"/>
</dbReference>
<evidence type="ECO:0000313" key="3">
    <source>
        <dbReference type="EMBL" id="PEH87846.1"/>
    </source>
</evidence>
<evidence type="ECO:0000313" key="4">
    <source>
        <dbReference type="Proteomes" id="UP000220246"/>
    </source>
</evidence>
<evidence type="ECO:0000256" key="1">
    <source>
        <dbReference type="SAM" id="Phobius"/>
    </source>
</evidence>
<dbReference type="Proteomes" id="UP000220246">
    <property type="component" value="Unassembled WGS sequence"/>
</dbReference>
<keyword evidence="1" id="KW-0812">Transmembrane</keyword>